<feature type="region of interest" description="Disordered" evidence="1">
    <location>
        <begin position="189"/>
        <end position="209"/>
    </location>
</feature>
<organism evidence="2 3">
    <name type="scientific">Micromonospora tulbaghiae</name>
    <dbReference type="NCBI Taxonomy" id="479978"/>
    <lineage>
        <taxon>Bacteria</taxon>
        <taxon>Bacillati</taxon>
        <taxon>Actinomycetota</taxon>
        <taxon>Actinomycetes</taxon>
        <taxon>Micromonosporales</taxon>
        <taxon>Micromonosporaceae</taxon>
        <taxon>Micromonospora</taxon>
    </lineage>
</organism>
<protein>
    <submittedName>
        <fullName evidence="2">Uncharacterized protein</fullName>
    </submittedName>
</protein>
<name>A0A386WQ84_9ACTN</name>
<sequence length="209" mass="23395">MFKDDVERVTQALAPLCEPLPDAFVEADQIRKKRLPEFDGDPDYAWLATHTTRAFAHFKLGSKDLGSWKLSGKHSRNGELWLTDDSYRIRVLHGPTEDDVPPPGHNGQRKAYYLNPPLVDLAPMFGPKNDKLLIIWRIPADTGIPVFRVVRPIGDWKWGSQAKVDLDFLLPDTAEDLAKLRFDPTDKDLELRIPDEREGGADGAGASAG</sequence>
<dbReference type="KEGG" id="mtua:CSH63_24760"/>
<dbReference type="RefSeq" id="WP_120572303.1">
    <property type="nucleotide sequence ID" value="NZ_CP024087.1"/>
</dbReference>
<gene>
    <name evidence="2" type="ORF">CSH63_24760</name>
</gene>
<evidence type="ECO:0000313" key="3">
    <source>
        <dbReference type="Proteomes" id="UP000267804"/>
    </source>
</evidence>
<dbReference type="EMBL" id="CP024087">
    <property type="protein sequence ID" value="AYF30596.1"/>
    <property type="molecule type" value="Genomic_DNA"/>
</dbReference>
<evidence type="ECO:0000313" key="2">
    <source>
        <dbReference type="EMBL" id="AYF30596.1"/>
    </source>
</evidence>
<feature type="compositionally biased region" description="Basic and acidic residues" evidence="1">
    <location>
        <begin position="189"/>
        <end position="200"/>
    </location>
</feature>
<dbReference type="Proteomes" id="UP000267804">
    <property type="component" value="Chromosome"/>
</dbReference>
<proteinExistence type="predicted"/>
<evidence type="ECO:0000256" key="1">
    <source>
        <dbReference type="SAM" id="MobiDB-lite"/>
    </source>
</evidence>
<dbReference type="AlphaFoldDB" id="A0A386WQ84"/>
<accession>A0A386WQ84</accession>
<reference evidence="2 3" key="1">
    <citation type="submission" date="2017-10" db="EMBL/GenBank/DDBJ databases">
        <title>Integration of genomic and chemical information greatly accelerates assignment of the full stereostructure of myelolactone, a potent inhibitor of myeloma from a marine-derived Micromonospora.</title>
        <authorList>
            <person name="Kim M.C."/>
            <person name="Machado H."/>
            <person name="Jensen P.R."/>
            <person name="Fenical W."/>
        </authorList>
    </citation>
    <scope>NUCLEOTIDE SEQUENCE [LARGE SCALE GENOMIC DNA]</scope>
    <source>
        <strain evidence="2 3">CNY-010</strain>
    </source>
</reference>